<keyword evidence="1" id="KW-1133">Transmembrane helix</keyword>
<feature type="domain" description="CD-NTase-associated protein 15" evidence="2">
    <location>
        <begin position="81"/>
        <end position="196"/>
    </location>
</feature>
<organism evidence="3 4">
    <name type="scientific">Bordetella pseudohinzii</name>
    <dbReference type="NCBI Taxonomy" id="1331258"/>
    <lineage>
        <taxon>Bacteria</taxon>
        <taxon>Pseudomonadati</taxon>
        <taxon>Pseudomonadota</taxon>
        <taxon>Betaproteobacteria</taxon>
        <taxon>Burkholderiales</taxon>
        <taxon>Alcaligenaceae</taxon>
        <taxon>Bordetella</taxon>
    </lineage>
</organism>
<dbReference type="Pfam" id="PF18153">
    <property type="entry name" value="Cap15_CD_rec"/>
    <property type="match status" value="1"/>
</dbReference>
<accession>A0ABN4RK14</accession>
<evidence type="ECO:0000259" key="2">
    <source>
        <dbReference type="Pfam" id="PF18153"/>
    </source>
</evidence>
<keyword evidence="1" id="KW-0472">Membrane</keyword>
<evidence type="ECO:0000313" key="4">
    <source>
        <dbReference type="Proteomes" id="UP000092950"/>
    </source>
</evidence>
<dbReference type="EMBL" id="CP016440">
    <property type="protein sequence ID" value="ANY14421.1"/>
    <property type="molecule type" value="Genomic_DNA"/>
</dbReference>
<dbReference type="Proteomes" id="UP000092950">
    <property type="component" value="Chromosome"/>
</dbReference>
<dbReference type="RefSeq" id="WP_043210741.1">
    <property type="nucleotide sequence ID" value="NZ_CAJGUP010000223.1"/>
</dbReference>
<dbReference type="InterPro" id="IPR041208">
    <property type="entry name" value="Cap15"/>
</dbReference>
<proteinExistence type="predicted"/>
<feature type="transmembrane region" description="Helical" evidence="1">
    <location>
        <begin position="43"/>
        <end position="65"/>
    </location>
</feature>
<keyword evidence="1" id="KW-0812">Transmembrane</keyword>
<keyword evidence="4" id="KW-1185">Reference proteome</keyword>
<sequence length="230" mass="25709">MMANVSMSTGELKKAFLFVSSSTVALAGLVGIVRHYFFDADATSALVLGLVSGASWAVLFSLWALKRPWRCGRLARLTGRPIIHGVWFGHLDTSYESDDESVGKRIPIAFVIRQTFLTYSLLSYTERQDSVTLAETLDVDEKHDTVHLRYMYRFQIMRMTERKQTTGAAELKLIEGGTKLKGNYLTDSPTHGSLQLVFVQRQVDGIDTFRAVRELYDARFASVSATATPV</sequence>
<evidence type="ECO:0000313" key="3">
    <source>
        <dbReference type="EMBL" id="ANY14421.1"/>
    </source>
</evidence>
<gene>
    <name evidence="3" type="ORF">BBN53_00075</name>
</gene>
<name>A0ABN4RK14_9BORD</name>
<evidence type="ECO:0000256" key="1">
    <source>
        <dbReference type="SAM" id="Phobius"/>
    </source>
</evidence>
<reference evidence="3 4" key="1">
    <citation type="submission" date="2016-07" db="EMBL/GenBank/DDBJ databases">
        <title>Complete genome sequences of Bordetella pseudohinzii.</title>
        <authorList>
            <person name="Spilker T."/>
            <person name="Darrah R."/>
            <person name="LiPuma J.J."/>
        </authorList>
    </citation>
    <scope>NUCLEOTIDE SEQUENCE [LARGE SCALE GENOMIC DNA]</scope>
    <source>
        <strain evidence="3 4">HI4681</strain>
    </source>
</reference>
<protein>
    <recommendedName>
        <fullName evidence="2">CD-NTase-associated protein 15 domain-containing protein</fullName>
    </recommendedName>
</protein>
<feature type="transmembrane region" description="Helical" evidence="1">
    <location>
        <begin position="15"/>
        <end position="37"/>
    </location>
</feature>